<feature type="non-terminal residue" evidence="7">
    <location>
        <position position="473"/>
    </location>
</feature>
<dbReference type="AlphaFoldDB" id="A0A8T1US18"/>
<accession>A0A8T1US18</accession>
<feature type="region of interest" description="Disordered" evidence="6">
    <location>
        <begin position="26"/>
        <end position="168"/>
    </location>
</feature>
<dbReference type="SMART" id="SM01401">
    <property type="entry name" value="Sds3"/>
    <property type="match status" value="1"/>
</dbReference>
<name>A0A8T1US18_9STRA</name>
<keyword evidence="4" id="KW-0804">Transcription</keyword>
<dbReference type="GO" id="GO:0010468">
    <property type="term" value="P:regulation of gene expression"/>
    <property type="evidence" value="ECO:0007669"/>
    <property type="project" value="UniProtKB-ARBA"/>
</dbReference>
<evidence type="ECO:0000256" key="2">
    <source>
        <dbReference type="ARBA" id="ARBA00022491"/>
    </source>
</evidence>
<dbReference type="Proteomes" id="UP000688947">
    <property type="component" value="Unassembled WGS sequence"/>
</dbReference>
<feature type="compositionally biased region" description="Basic and acidic residues" evidence="6">
    <location>
        <begin position="28"/>
        <end position="37"/>
    </location>
</feature>
<keyword evidence="5" id="KW-0539">Nucleus</keyword>
<comment type="subcellular location">
    <subcellularLocation>
        <location evidence="1">Nucleus</location>
    </subcellularLocation>
</comment>
<feature type="compositionally biased region" description="Low complexity" evidence="6">
    <location>
        <begin position="58"/>
        <end position="76"/>
    </location>
</feature>
<evidence type="ECO:0000256" key="6">
    <source>
        <dbReference type="SAM" id="MobiDB-lite"/>
    </source>
</evidence>
<keyword evidence="3" id="KW-0805">Transcription regulation</keyword>
<dbReference type="GO" id="GO:0005654">
    <property type="term" value="C:nucleoplasm"/>
    <property type="evidence" value="ECO:0007669"/>
    <property type="project" value="UniProtKB-ARBA"/>
</dbReference>
<dbReference type="VEuPathDB" id="FungiDB:PC110_g10047"/>
<feature type="region of interest" description="Disordered" evidence="6">
    <location>
        <begin position="289"/>
        <end position="318"/>
    </location>
</feature>
<feature type="compositionally biased region" description="Low complexity" evidence="6">
    <location>
        <begin position="129"/>
        <end position="146"/>
    </location>
</feature>
<protein>
    <submittedName>
        <fullName evidence="7">Uncharacterized protein</fullName>
    </submittedName>
</protein>
<keyword evidence="2" id="KW-0678">Repressor</keyword>
<evidence type="ECO:0000256" key="1">
    <source>
        <dbReference type="ARBA" id="ARBA00004123"/>
    </source>
</evidence>
<organism evidence="7 8">
    <name type="scientific">Phytophthora cactorum</name>
    <dbReference type="NCBI Taxonomy" id="29920"/>
    <lineage>
        <taxon>Eukaryota</taxon>
        <taxon>Sar</taxon>
        <taxon>Stramenopiles</taxon>
        <taxon>Oomycota</taxon>
        <taxon>Peronosporomycetes</taxon>
        <taxon>Peronosporales</taxon>
        <taxon>Peronosporaceae</taxon>
        <taxon>Phytophthora</taxon>
    </lineage>
</organism>
<feature type="compositionally biased region" description="Acidic residues" evidence="6">
    <location>
        <begin position="107"/>
        <end position="119"/>
    </location>
</feature>
<evidence type="ECO:0000313" key="8">
    <source>
        <dbReference type="Proteomes" id="UP000688947"/>
    </source>
</evidence>
<sequence>LLSHLDTFRNKTTALIGHRSILAMPMERSIRRDRSRDPEDDASSDTGTSTRLRRRMRSMVADSTSDGADTDASSAGHTADEPQRRPGRRGRARKTAEETRHSSRSGDEDDEEDDDNNEEDNGRRHRQRSLSNVSNTSSTSGSSMTSEPLTEEQRRARADQQMAELEQKKKMVEDGTLAEFCRRVAAFKEERNRLLQTAELHKNLQLKNGQDLYKFEVQRAQHLWENDRKELKDELLAKVDAVMAKLQAEMKALSEPGAKIANFEKKTRQKPQADKADKPSVYVAVVKEKTDESKKNSEPEQEEGEVPEPPATTREVSLLKRRKMDPTAVGDPVEVSKLLPVEAVRLPFDDVSSDIAAIVGDRKETAQASVEQLPNNGNLPFKLERRRLLCGKYVFEDGDDVHVSMPLVHEEYTGTISSITDDAIYIKLTSGQKARIFLPHLERRRCELKPLLRGTTSTGSLHSMGWSEYDTSY</sequence>
<dbReference type="InterPro" id="IPR013907">
    <property type="entry name" value="Sds3"/>
</dbReference>
<evidence type="ECO:0000256" key="5">
    <source>
        <dbReference type="ARBA" id="ARBA00023242"/>
    </source>
</evidence>
<feature type="compositionally biased region" description="Basic and acidic residues" evidence="6">
    <location>
        <begin position="94"/>
        <end position="106"/>
    </location>
</feature>
<gene>
    <name evidence="7" type="ORF">JG687_00003272</name>
</gene>
<evidence type="ECO:0000256" key="4">
    <source>
        <dbReference type="ARBA" id="ARBA00023163"/>
    </source>
</evidence>
<feature type="compositionally biased region" description="Basic and acidic residues" evidence="6">
    <location>
        <begin position="289"/>
        <end position="298"/>
    </location>
</feature>
<dbReference type="EMBL" id="JAENGZ010000099">
    <property type="protein sequence ID" value="KAG6969355.1"/>
    <property type="molecule type" value="Genomic_DNA"/>
</dbReference>
<evidence type="ECO:0000313" key="7">
    <source>
        <dbReference type="EMBL" id="KAG6969355.1"/>
    </source>
</evidence>
<evidence type="ECO:0000256" key="3">
    <source>
        <dbReference type="ARBA" id="ARBA00023015"/>
    </source>
</evidence>
<feature type="region of interest" description="Disordered" evidence="6">
    <location>
        <begin position="262"/>
        <end position="281"/>
    </location>
</feature>
<dbReference type="OrthoDB" id="70376at2759"/>
<reference evidence="7" key="1">
    <citation type="submission" date="2021-01" db="EMBL/GenBank/DDBJ databases">
        <title>Phytophthora aleatoria, a newly-described species from Pinus radiata is distinct from Phytophthora cactorum isolates based on comparative genomics.</title>
        <authorList>
            <person name="Mcdougal R."/>
            <person name="Panda P."/>
            <person name="Williams N."/>
            <person name="Studholme D.J."/>
        </authorList>
    </citation>
    <scope>NUCLEOTIDE SEQUENCE</scope>
    <source>
        <strain evidence="7">NZFS 3830</strain>
    </source>
</reference>
<dbReference type="Pfam" id="PF08598">
    <property type="entry name" value="Sds3"/>
    <property type="match status" value="1"/>
</dbReference>
<feature type="compositionally biased region" description="Basic and acidic residues" evidence="6">
    <location>
        <begin position="262"/>
        <end position="278"/>
    </location>
</feature>
<comment type="caution">
    <text evidence="7">The sequence shown here is derived from an EMBL/GenBank/DDBJ whole genome shotgun (WGS) entry which is preliminary data.</text>
</comment>
<proteinExistence type="predicted"/>